<dbReference type="GO" id="GO:0008783">
    <property type="term" value="F:agmatinase activity"/>
    <property type="evidence" value="ECO:0007669"/>
    <property type="project" value="TreeGrafter"/>
</dbReference>
<dbReference type="InterPro" id="IPR020855">
    <property type="entry name" value="Ureohydrolase_Mn_BS"/>
</dbReference>
<dbReference type="SUPFAM" id="SSF52768">
    <property type="entry name" value="Arginase/deacetylase"/>
    <property type="match status" value="1"/>
</dbReference>
<dbReference type="CDD" id="cd11589">
    <property type="entry name" value="Agmatinase_like_1"/>
    <property type="match status" value="1"/>
</dbReference>
<dbReference type="InterPro" id="IPR005925">
    <property type="entry name" value="Agmatinase-rel"/>
</dbReference>
<dbReference type="PANTHER" id="PTHR11358">
    <property type="entry name" value="ARGINASE/AGMATINASE"/>
    <property type="match status" value="1"/>
</dbReference>
<dbReference type="InterPro" id="IPR006035">
    <property type="entry name" value="Ureohydrolase"/>
</dbReference>
<evidence type="ECO:0000256" key="2">
    <source>
        <dbReference type="ARBA" id="ARBA00022723"/>
    </source>
</evidence>
<sequence>MKGKKANMAFVGISTFCKSPIIMDNMKDFDVAVIGVPYDGGIGFRPGARFGPRAIREMSTRYAFGETGTDASGYWDLETGKRMLEGVRIGDAGDVDILYLDYEYTFSRITEMIRRVKSEKAFPVVLGGDHSITYPVVRGLSGEGPMGIIHLDAHLDFKDEVLGVKYGNSSPIKRISELEFVDKIVSIGTRGIRTSEKDYKDAVNYGCTIIPYSEVQESGIVSVLNQIPFMDRTYVTIDIDVLDPALAPGTGSPEPEGLSYTQLINILKGIASRTDVIGFDLVEVNPQLDPTGLTPLAAARITVEFLGWIFYRKEG</sequence>
<dbReference type="GO" id="GO:0033389">
    <property type="term" value="P:putrescine biosynthetic process from arginine, via agmatine"/>
    <property type="evidence" value="ECO:0007669"/>
    <property type="project" value="TreeGrafter"/>
</dbReference>
<feature type="binding site" evidence="4">
    <location>
        <position position="152"/>
    </location>
    <ligand>
        <name>Mn(2+)</name>
        <dbReference type="ChEBI" id="CHEBI:29035"/>
        <label>1</label>
    </ligand>
</feature>
<dbReference type="PANTHER" id="PTHR11358:SF26">
    <property type="entry name" value="GUANIDINO ACID HYDROLASE, MITOCHONDRIAL"/>
    <property type="match status" value="1"/>
</dbReference>
<dbReference type="EMBL" id="CP059066">
    <property type="protein sequence ID" value="QSQ09175.1"/>
    <property type="molecule type" value="Genomic_DNA"/>
</dbReference>
<proteinExistence type="inferred from homology"/>
<dbReference type="PROSITE" id="PS01053">
    <property type="entry name" value="ARGINASE_1"/>
    <property type="match status" value="1"/>
</dbReference>
<keyword evidence="7" id="KW-1185">Reference proteome</keyword>
<evidence type="ECO:0000256" key="5">
    <source>
        <dbReference type="RuleBase" id="RU003684"/>
    </source>
</evidence>
<feature type="binding site" evidence="4">
    <location>
        <position position="238"/>
    </location>
    <ligand>
        <name>Mn(2+)</name>
        <dbReference type="ChEBI" id="CHEBI:29035"/>
        <label>1</label>
    </ligand>
</feature>
<feature type="binding site" evidence="4">
    <location>
        <position position="156"/>
    </location>
    <ligand>
        <name>Mn(2+)</name>
        <dbReference type="ChEBI" id="CHEBI:29035"/>
        <label>1</label>
    </ligand>
</feature>
<dbReference type="PROSITE" id="PS51409">
    <property type="entry name" value="ARGINASE_2"/>
    <property type="match status" value="1"/>
</dbReference>
<comment type="similarity">
    <text evidence="1">Belongs to the arginase family. Agmatinase subfamily.</text>
</comment>
<feature type="binding site" evidence="4">
    <location>
        <position position="130"/>
    </location>
    <ligand>
        <name>Mn(2+)</name>
        <dbReference type="ChEBI" id="CHEBI:29035"/>
        <label>1</label>
    </ligand>
</feature>
<evidence type="ECO:0000256" key="4">
    <source>
        <dbReference type="PIRSR" id="PIRSR036979-1"/>
    </source>
</evidence>
<dbReference type="NCBIfam" id="TIGR01230">
    <property type="entry name" value="agmatinase"/>
    <property type="match status" value="1"/>
</dbReference>
<dbReference type="GO" id="GO:0046872">
    <property type="term" value="F:metal ion binding"/>
    <property type="evidence" value="ECO:0007669"/>
    <property type="project" value="UniProtKB-KW"/>
</dbReference>
<reference evidence="6" key="1">
    <citation type="submission" date="2020-07" db="EMBL/GenBank/DDBJ databases">
        <title>Koleobacter methoxysyntrophicus gen. nov., sp. nov., a novel anaerobic bacterium isolated from deep subsurface oil field and proposal of Koleobacterales ord. nov. in the phylum Firmicutes.</title>
        <authorList>
            <person name="Sakamoto S."/>
            <person name="Tamaki H."/>
        </authorList>
    </citation>
    <scope>NUCLEOTIDE SEQUENCE</scope>
    <source>
        <strain evidence="6">NRmbB1</strain>
    </source>
</reference>
<evidence type="ECO:0000256" key="3">
    <source>
        <dbReference type="ARBA" id="ARBA00022801"/>
    </source>
</evidence>
<organism evidence="6 7">
    <name type="scientific">Koleobacter methoxysyntrophicus</name>
    <dbReference type="NCBI Taxonomy" id="2751313"/>
    <lineage>
        <taxon>Bacteria</taxon>
        <taxon>Bacillati</taxon>
        <taxon>Bacillota</taxon>
        <taxon>Clostridia</taxon>
        <taxon>Koleobacterales</taxon>
        <taxon>Koleobacteraceae</taxon>
        <taxon>Koleobacter</taxon>
    </lineage>
</organism>
<keyword evidence="2 4" id="KW-0479">Metal-binding</keyword>
<feature type="binding site" evidence="4">
    <location>
        <position position="240"/>
    </location>
    <ligand>
        <name>Mn(2+)</name>
        <dbReference type="ChEBI" id="CHEBI:29035"/>
        <label>1</label>
    </ligand>
</feature>
<comment type="cofactor">
    <cofactor evidence="4">
        <name>Mn(2+)</name>
        <dbReference type="ChEBI" id="CHEBI:29035"/>
    </cofactor>
    <text evidence="4">Binds 2 manganese ions per subunit.</text>
</comment>
<keyword evidence="4" id="KW-0464">Manganese</keyword>
<gene>
    <name evidence="6" type="primary">gpuA</name>
    <name evidence="6" type="ORF">H0A61_01534</name>
</gene>
<dbReference type="PIRSF" id="PIRSF036979">
    <property type="entry name" value="Arginase"/>
    <property type="match status" value="1"/>
</dbReference>
<evidence type="ECO:0000313" key="6">
    <source>
        <dbReference type="EMBL" id="QSQ09175.1"/>
    </source>
</evidence>
<accession>A0A8A0RL96</accession>
<name>A0A8A0RL96_9FIRM</name>
<evidence type="ECO:0000313" key="7">
    <source>
        <dbReference type="Proteomes" id="UP000662904"/>
    </source>
</evidence>
<dbReference type="Gene3D" id="3.40.800.10">
    <property type="entry name" value="Ureohydrolase domain"/>
    <property type="match status" value="1"/>
</dbReference>
<feature type="binding site" evidence="4">
    <location>
        <position position="154"/>
    </location>
    <ligand>
        <name>Mn(2+)</name>
        <dbReference type="ChEBI" id="CHEBI:29035"/>
        <label>1</label>
    </ligand>
</feature>
<dbReference type="AlphaFoldDB" id="A0A8A0RL96"/>
<protein>
    <submittedName>
        <fullName evidence="6">Guanidinopropionase</fullName>
        <ecNumber evidence="6">3.5.3.17</ecNumber>
    </submittedName>
</protein>
<evidence type="ECO:0000256" key="1">
    <source>
        <dbReference type="ARBA" id="ARBA00009227"/>
    </source>
</evidence>
<dbReference type="GO" id="GO:0047972">
    <property type="term" value="F:guanidinopropionase activity"/>
    <property type="evidence" value="ECO:0007669"/>
    <property type="project" value="UniProtKB-EC"/>
</dbReference>
<keyword evidence="3 5" id="KW-0378">Hydrolase</keyword>
<dbReference type="InterPro" id="IPR023696">
    <property type="entry name" value="Ureohydrolase_dom_sf"/>
</dbReference>
<dbReference type="EC" id="3.5.3.17" evidence="6"/>
<dbReference type="Pfam" id="PF00491">
    <property type="entry name" value="Arginase"/>
    <property type="match status" value="1"/>
</dbReference>
<dbReference type="KEGG" id="kme:H0A61_01534"/>
<dbReference type="RefSeq" id="WP_206706534.1">
    <property type="nucleotide sequence ID" value="NZ_CP059066.1"/>
</dbReference>
<dbReference type="Proteomes" id="UP000662904">
    <property type="component" value="Chromosome"/>
</dbReference>